<dbReference type="InterPro" id="IPR007627">
    <property type="entry name" value="RNA_pol_sigma70_r2"/>
</dbReference>
<comment type="caution">
    <text evidence="8">The sequence shown here is derived from an EMBL/GenBank/DDBJ whole genome shotgun (WGS) entry which is preliminary data.</text>
</comment>
<dbReference type="InterPro" id="IPR014284">
    <property type="entry name" value="RNA_pol_sigma-70_dom"/>
</dbReference>
<dbReference type="InterPro" id="IPR052704">
    <property type="entry name" value="ECF_Sigma-70_Domain"/>
</dbReference>
<dbReference type="SUPFAM" id="SSF54427">
    <property type="entry name" value="NTF2-like"/>
    <property type="match status" value="1"/>
</dbReference>
<evidence type="ECO:0000256" key="4">
    <source>
        <dbReference type="ARBA" id="ARBA00023082"/>
    </source>
</evidence>
<dbReference type="EMBL" id="JACBYQ010000001">
    <property type="protein sequence ID" value="NYE93926.1"/>
    <property type="molecule type" value="Genomic_DNA"/>
</dbReference>
<accession>A0A7Y9LQW4</accession>
<comment type="subunit">
    <text evidence="2">Interacts transiently with the RNA polymerase catalytic core formed by RpoA, RpoB, RpoC and RpoZ (2 alpha, 1 beta, 1 beta' and 1 omega subunit) to form the RNA polymerase holoenzyme that can initiate transcription.</text>
</comment>
<proteinExistence type="inferred from homology"/>
<organism evidence="8 9">
    <name type="scientific">Psychromicrobium silvestre</name>
    <dbReference type="NCBI Taxonomy" id="1645614"/>
    <lineage>
        <taxon>Bacteria</taxon>
        <taxon>Bacillati</taxon>
        <taxon>Actinomycetota</taxon>
        <taxon>Actinomycetes</taxon>
        <taxon>Micrococcales</taxon>
        <taxon>Micrococcaceae</taxon>
        <taxon>Psychromicrobium</taxon>
    </lineage>
</organism>
<dbReference type="PANTHER" id="PTHR30173:SF43">
    <property type="entry name" value="ECF RNA POLYMERASE SIGMA FACTOR SIGI-RELATED"/>
    <property type="match status" value="1"/>
</dbReference>
<evidence type="ECO:0000256" key="5">
    <source>
        <dbReference type="ARBA" id="ARBA00023163"/>
    </source>
</evidence>
<dbReference type="GO" id="GO:0003677">
    <property type="term" value="F:DNA binding"/>
    <property type="evidence" value="ECO:0007669"/>
    <property type="project" value="InterPro"/>
</dbReference>
<evidence type="ECO:0000259" key="6">
    <source>
        <dbReference type="Pfam" id="PF04542"/>
    </source>
</evidence>
<name>A0A7Y9LQW4_9MICC</name>
<keyword evidence="5" id="KW-0804">Transcription</keyword>
<keyword evidence="4" id="KW-0731">Sigma factor</keyword>
<keyword evidence="9" id="KW-1185">Reference proteome</keyword>
<dbReference type="InterPro" id="IPR013249">
    <property type="entry name" value="RNA_pol_sigma70_r4_t2"/>
</dbReference>
<dbReference type="InterPro" id="IPR032710">
    <property type="entry name" value="NTF2-like_dom_sf"/>
</dbReference>
<evidence type="ECO:0000313" key="8">
    <source>
        <dbReference type="EMBL" id="NYE93926.1"/>
    </source>
</evidence>
<protein>
    <submittedName>
        <fullName evidence="8">RNA polymerase sigma-70 factor (ECF subfamily)</fullName>
    </submittedName>
</protein>
<dbReference type="AlphaFoldDB" id="A0A7Y9LQW4"/>
<dbReference type="Pfam" id="PF08281">
    <property type="entry name" value="Sigma70_r4_2"/>
    <property type="match status" value="1"/>
</dbReference>
<feature type="domain" description="RNA polymerase sigma-70 region 2" evidence="6">
    <location>
        <begin position="10"/>
        <end position="77"/>
    </location>
</feature>
<dbReference type="PANTHER" id="PTHR30173">
    <property type="entry name" value="SIGMA 19 FACTOR"/>
    <property type="match status" value="1"/>
</dbReference>
<keyword evidence="3" id="KW-0805">Transcription regulation</keyword>
<dbReference type="Pfam" id="PF04542">
    <property type="entry name" value="Sigma70_r2"/>
    <property type="match status" value="1"/>
</dbReference>
<comment type="similarity">
    <text evidence="1">Belongs to the sigma-70 factor family. ECF subfamily.</text>
</comment>
<dbReference type="InterPro" id="IPR036388">
    <property type="entry name" value="WH-like_DNA-bd_sf"/>
</dbReference>
<dbReference type="InterPro" id="IPR013325">
    <property type="entry name" value="RNA_pol_sigma_r2"/>
</dbReference>
<sequence length="305" mass="33373">MNQNLLAGQFEQARPRLRALAYRMLGSLSEADDAVQEAWLRLSRTSGSEQAEQIDNLDGWLTTVLGRICLDFLRSRSSRREQPWEAGEEPEGYSGVHVPDPILEFEEKSNPEHQALLADSVGLALLVVLETLPPAERLAFVLHDVFALPFEEIADIVDKTPAAARQLASRARRKVQSTANTPDPDLSRQQQVVKAFQAASRSGDLEALVSVLDPDIVLRVDYGPRNKQSKRVRGAAQVAAQALTFSKFAPFARPALVNGAAGMATVVEGKLFSVTGFTVADGKVQAIDILADPLRLSQLELPQRE</sequence>
<dbReference type="Gene3D" id="1.10.10.10">
    <property type="entry name" value="Winged helix-like DNA-binding domain superfamily/Winged helix DNA-binding domain"/>
    <property type="match status" value="1"/>
</dbReference>
<dbReference type="Proteomes" id="UP000521748">
    <property type="component" value="Unassembled WGS sequence"/>
</dbReference>
<evidence type="ECO:0000259" key="7">
    <source>
        <dbReference type="Pfam" id="PF08281"/>
    </source>
</evidence>
<dbReference type="Gene3D" id="3.10.450.50">
    <property type="match status" value="1"/>
</dbReference>
<dbReference type="SUPFAM" id="SSF88946">
    <property type="entry name" value="Sigma2 domain of RNA polymerase sigma factors"/>
    <property type="match status" value="1"/>
</dbReference>
<evidence type="ECO:0000256" key="3">
    <source>
        <dbReference type="ARBA" id="ARBA00023015"/>
    </source>
</evidence>
<dbReference type="GO" id="GO:0016987">
    <property type="term" value="F:sigma factor activity"/>
    <property type="evidence" value="ECO:0007669"/>
    <property type="project" value="UniProtKB-KW"/>
</dbReference>
<feature type="domain" description="RNA polymerase sigma factor 70 region 4 type 2" evidence="7">
    <location>
        <begin position="124"/>
        <end position="174"/>
    </location>
</feature>
<dbReference type="Gene3D" id="1.10.1740.10">
    <property type="match status" value="1"/>
</dbReference>
<evidence type="ECO:0000256" key="2">
    <source>
        <dbReference type="ARBA" id="ARBA00011344"/>
    </source>
</evidence>
<dbReference type="CDD" id="cd06171">
    <property type="entry name" value="Sigma70_r4"/>
    <property type="match status" value="1"/>
</dbReference>
<dbReference type="SUPFAM" id="SSF88659">
    <property type="entry name" value="Sigma3 and sigma4 domains of RNA polymerase sigma factors"/>
    <property type="match status" value="1"/>
</dbReference>
<evidence type="ECO:0000313" key="9">
    <source>
        <dbReference type="Proteomes" id="UP000521748"/>
    </source>
</evidence>
<dbReference type="InterPro" id="IPR013324">
    <property type="entry name" value="RNA_pol_sigma_r3/r4-like"/>
</dbReference>
<dbReference type="RefSeq" id="WP_179387759.1">
    <property type="nucleotide sequence ID" value="NZ_JACBYQ010000001.1"/>
</dbReference>
<dbReference type="NCBIfam" id="TIGR02937">
    <property type="entry name" value="sigma70-ECF"/>
    <property type="match status" value="1"/>
</dbReference>
<evidence type="ECO:0000256" key="1">
    <source>
        <dbReference type="ARBA" id="ARBA00010641"/>
    </source>
</evidence>
<gene>
    <name evidence="8" type="ORF">FHU41_000147</name>
</gene>
<reference evidence="8 9" key="1">
    <citation type="submission" date="2020-07" db="EMBL/GenBank/DDBJ databases">
        <title>Sequencing the genomes of 1000 actinobacteria strains.</title>
        <authorList>
            <person name="Klenk H.-P."/>
        </authorList>
    </citation>
    <scope>NUCLEOTIDE SEQUENCE [LARGE SCALE GENOMIC DNA]</scope>
    <source>
        <strain evidence="8 9">DSM 102047</strain>
    </source>
</reference>
<dbReference type="GO" id="GO:0006352">
    <property type="term" value="P:DNA-templated transcription initiation"/>
    <property type="evidence" value="ECO:0007669"/>
    <property type="project" value="InterPro"/>
</dbReference>